<reference evidence="5 6" key="1">
    <citation type="submission" date="2016-08" db="EMBL/GenBank/DDBJ databases">
        <title>New Insights into Marine Group III Euryarchaeota, from dark to light.</title>
        <authorList>
            <person name="Haro-Moreno J.M."/>
            <person name="Rodriguez-Valera F."/>
            <person name="Lopez-Garcia P."/>
            <person name="Moreira D."/>
            <person name="Martin-Cuadrado A.B."/>
        </authorList>
    </citation>
    <scope>NUCLEOTIDE SEQUENCE [LARGE SCALE GENOMIC DNA]</scope>
    <source>
        <strain evidence="5">CG-Bathy1</strain>
    </source>
</reference>
<dbReference type="EMBL" id="MIYU01000019">
    <property type="protein sequence ID" value="OIR14400.1"/>
    <property type="molecule type" value="Genomic_DNA"/>
</dbReference>
<dbReference type="SUPFAM" id="SSF55248">
    <property type="entry name" value="PCD-like"/>
    <property type="match status" value="1"/>
</dbReference>
<evidence type="ECO:0000256" key="2">
    <source>
        <dbReference type="ARBA" id="ARBA00006472"/>
    </source>
</evidence>
<keyword evidence="4" id="KW-0456">Lyase</keyword>
<comment type="caution">
    <text evidence="5">The sequence shown here is derived from an EMBL/GenBank/DDBJ whole genome shotgun (WGS) entry which is preliminary data.</text>
</comment>
<sequence length="95" mass="11044">MPKLPENEIMASLAGLKEWKYDTERDMLVMECEFENFVKAMEFVNLVADVAERLDHHPDITVHGWNKVKIATMSHDLNAISERDINLVNEIQNLF</sequence>
<evidence type="ECO:0000256" key="3">
    <source>
        <dbReference type="ARBA" id="ARBA00013252"/>
    </source>
</evidence>
<name>A0A1J5TDZ2_9ARCH</name>
<dbReference type="GO" id="GO:0008124">
    <property type="term" value="F:4-alpha-hydroxytetrahydrobiopterin dehydratase activity"/>
    <property type="evidence" value="ECO:0007669"/>
    <property type="project" value="UniProtKB-EC"/>
</dbReference>
<evidence type="ECO:0000256" key="4">
    <source>
        <dbReference type="ARBA" id="ARBA00023239"/>
    </source>
</evidence>
<comment type="catalytic activity">
    <reaction evidence="1">
        <text>(4aS,6R)-4a-hydroxy-L-erythro-5,6,7,8-tetrahydrobiopterin = (6R)-L-erythro-6,7-dihydrobiopterin + H2O</text>
        <dbReference type="Rhea" id="RHEA:11920"/>
        <dbReference type="ChEBI" id="CHEBI:15377"/>
        <dbReference type="ChEBI" id="CHEBI:15642"/>
        <dbReference type="ChEBI" id="CHEBI:43120"/>
        <dbReference type="EC" id="4.2.1.96"/>
    </reaction>
</comment>
<dbReference type="PANTHER" id="PTHR12599:SF0">
    <property type="entry name" value="PTERIN-4-ALPHA-CARBINOLAMINE DEHYDRATASE"/>
    <property type="match status" value="1"/>
</dbReference>
<protein>
    <recommendedName>
        <fullName evidence="3">4a-hydroxytetrahydrobiopterin dehydratase</fullName>
        <ecNumber evidence="3">4.2.1.96</ecNumber>
    </recommendedName>
</protein>
<accession>A0A1J5TDZ2</accession>
<organism evidence="5 6">
    <name type="scientific">Marine Group III euryarchaeote CG-Bathy1</name>
    <dbReference type="NCBI Taxonomy" id="1889001"/>
    <lineage>
        <taxon>Archaea</taxon>
        <taxon>Methanobacteriati</taxon>
        <taxon>Thermoplasmatota</taxon>
        <taxon>Thermoplasmata</taxon>
        <taxon>Candidatus Thermoprofundales</taxon>
    </lineage>
</organism>
<dbReference type="PANTHER" id="PTHR12599">
    <property type="entry name" value="PTERIN-4-ALPHA-CARBINOLAMINE DEHYDRATASE"/>
    <property type="match status" value="1"/>
</dbReference>
<dbReference type="GO" id="GO:0006729">
    <property type="term" value="P:tetrahydrobiopterin biosynthetic process"/>
    <property type="evidence" value="ECO:0007669"/>
    <property type="project" value="InterPro"/>
</dbReference>
<dbReference type="Gene3D" id="3.30.1360.20">
    <property type="entry name" value="Transcriptional coactivator/pterin dehydratase"/>
    <property type="match status" value="1"/>
</dbReference>
<gene>
    <name evidence="5" type="ORF">BEU04_02950</name>
</gene>
<proteinExistence type="inferred from homology"/>
<evidence type="ECO:0000256" key="1">
    <source>
        <dbReference type="ARBA" id="ARBA00001554"/>
    </source>
</evidence>
<dbReference type="Pfam" id="PF01329">
    <property type="entry name" value="Pterin_4a"/>
    <property type="match status" value="1"/>
</dbReference>
<dbReference type="InterPro" id="IPR001533">
    <property type="entry name" value="Pterin_deHydtase"/>
</dbReference>
<comment type="similarity">
    <text evidence="2">Belongs to the pterin-4-alpha-carbinolamine dehydratase family.</text>
</comment>
<evidence type="ECO:0000313" key="5">
    <source>
        <dbReference type="EMBL" id="OIR14400.1"/>
    </source>
</evidence>
<dbReference type="InterPro" id="IPR036428">
    <property type="entry name" value="PCD_sf"/>
</dbReference>
<dbReference type="AlphaFoldDB" id="A0A1J5TDZ2"/>
<dbReference type="Proteomes" id="UP000183815">
    <property type="component" value="Unassembled WGS sequence"/>
</dbReference>
<dbReference type="CDD" id="cd00488">
    <property type="entry name" value="PCD_DCoH"/>
    <property type="match status" value="1"/>
</dbReference>
<dbReference type="EC" id="4.2.1.96" evidence="3"/>
<evidence type="ECO:0000313" key="6">
    <source>
        <dbReference type="Proteomes" id="UP000183815"/>
    </source>
</evidence>